<gene>
    <name evidence="1" type="ORF">GO816_15515</name>
</gene>
<dbReference type="AlphaFoldDB" id="A0A6I4IG77"/>
<dbReference type="EMBL" id="WQLA01000006">
    <property type="protein sequence ID" value="MVN92546.1"/>
    <property type="molecule type" value="Genomic_DNA"/>
</dbReference>
<evidence type="ECO:0000313" key="2">
    <source>
        <dbReference type="Proteomes" id="UP000434850"/>
    </source>
</evidence>
<dbReference type="PANTHER" id="PTHR36452:SF1">
    <property type="entry name" value="DUF2461 DOMAIN-CONTAINING PROTEIN"/>
    <property type="match status" value="1"/>
</dbReference>
<organism evidence="1 2">
    <name type="scientific">Mucilaginibacter aquatilis</name>
    <dbReference type="NCBI Taxonomy" id="1517760"/>
    <lineage>
        <taxon>Bacteria</taxon>
        <taxon>Pseudomonadati</taxon>
        <taxon>Bacteroidota</taxon>
        <taxon>Sphingobacteriia</taxon>
        <taxon>Sphingobacteriales</taxon>
        <taxon>Sphingobacteriaceae</taxon>
        <taxon>Mucilaginibacter</taxon>
    </lineage>
</organism>
<sequence length="220" mass="25490">MISTDTFKFLSDLQKNNSREWFQANKERYEEAYANVFDFAGELIKALSKADTGVDASLEPKKCMMRIYRDIRFSKDKTPYKTHFAIGRLTRHKSVEIGYYLQIEPGNKSFIAGGYWMPQGEHIKAIRQEIDYNAADLTAIIDKPEFKKDFGEFRDQEKLKTLPKGYDADNEHIDLLKLKSFIAYHELTDNEMQKAGITGRIAFLCEQIHPLNVFLNNAID</sequence>
<accession>A0A6I4IG77</accession>
<reference evidence="1 2" key="1">
    <citation type="submission" date="2019-12" db="EMBL/GenBank/DDBJ databases">
        <title>Mucilaginibacter sp. HME9299 genome sequencing and assembly.</title>
        <authorList>
            <person name="Kang H."/>
            <person name="Kim H."/>
            <person name="Joh K."/>
        </authorList>
    </citation>
    <scope>NUCLEOTIDE SEQUENCE [LARGE SCALE GENOMIC DNA]</scope>
    <source>
        <strain evidence="1 2">HME9299</strain>
    </source>
</reference>
<dbReference type="Proteomes" id="UP000434850">
    <property type="component" value="Unassembled WGS sequence"/>
</dbReference>
<comment type="caution">
    <text evidence="1">The sequence shown here is derived from an EMBL/GenBank/DDBJ whole genome shotgun (WGS) entry which is preliminary data.</text>
</comment>
<dbReference type="PANTHER" id="PTHR36452">
    <property type="entry name" value="CHROMOSOME 12, WHOLE GENOME SHOTGUN SEQUENCE"/>
    <property type="match status" value="1"/>
</dbReference>
<proteinExistence type="predicted"/>
<dbReference type="InterPro" id="IPR012808">
    <property type="entry name" value="CHP02453"/>
</dbReference>
<dbReference type="RefSeq" id="WP_157542857.1">
    <property type="nucleotide sequence ID" value="NZ_WQLA01000006.1"/>
</dbReference>
<protein>
    <submittedName>
        <fullName evidence="1">TIGR02453 family protein</fullName>
    </submittedName>
</protein>
<name>A0A6I4IG77_9SPHI</name>
<dbReference type="PIRSF" id="PIRSF028451">
    <property type="entry name" value="UCP028451"/>
    <property type="match status" value="1"/>
</dbReference>
<dbReference type="InterPro" id="IPR015996">
    <property type="entry name" value="UCP028451"/>
</dbReference>
<dbReference type="Pfam" id="PF09365">
    <property type="entry name" value="DUF2461"/>
    <property type="match status" value="1"/>
</dbReference>
<evidence type="ECO:0000313" key="1">
    <source>
        <dbReference type="EMBL" id="MVN92546.1"/>
    </source>
</evidence>
<dbReference type="OrthoDB" id="9794241at2"/>
<keyword evidence="2" id="KW-1185">Reference proteome</keyword>
<dbReference type="NCBIfam" id="TIGR02453">
    <property type="entry name" value="TIGR02453 family protein"/>
    <property type="match status" value="1"/>
</dbReference>